<dbReference type="InterPro" id="IPR051789">
    <property type="entry name" value="Bact_Polyamine_Transport"/>
</dbReference>
<evidence type="ECO:0000256" key="1">
    <source>
        <dbReference type="ARBA" id="ARBA00004651"/>
    </source>
</evidence>
<evidence type="ECO:0000313" key="10">
    <source>
        <dbReference type="EMBL" id="MBU8876043.1"/>
    </source>
</evidence>
<evidence type="ECO:0000256" key="3">
    <source>
        <dbReference type="ARBA" id="ARBA00022448"/>
    </source>
</evidence>
<evidence type="ECO:0000256" key="6">
    <source>
        <dbReference type="ARBA" id="ARBA00022989"/>
    </source>
</evidence>
<reference evidence="10 11" key="1">
    <citation type="submission" date="2021-06" db="EMBL/GenBank/DDBJ databases">
        <authorList>
            <person name="Lee D.H."/>
        </authorList>
    </citation>
    <scope>NUCLEOTIDE SEQUENCE [LARGE SCALE GENOMIC DNA]</scope>
    <source>
        <strain evidence="10 11">MMS21-HV4-11</strain>
    </source>
</reference>
<feature type="transmembrane region" description="Helical" evidence="8">
    <location>
        <begin position="227"/>
        <end position="248"/>
    </location>
</feature>
<keyword evidence="4" id="KW-1003">Cell membrane</keyword>
<name>A0ABS6IP03_9HYPH</name>
<dbReference type="InterPro" id="IPR000515">
    <property type="entry name" value="MetI-like"/>
</dbReference>
<dbReference type="Proteomes" id="UP000727907">
    <property type="component" value="Unassembled WGS sequence"/>
</dbReference>
<dbReference type="PANTHER" id="PTHR43848:SF2">
    <property type="entry name" value="PUTRESCINE TRANSPORT SYSTEM PERMEASE PROTEIN POTI"/>
    <property type="match status" value="1"/>
</dbReference>
<keyword evidence="3 8" id="KW-0813">Transport</keyword>
<keyword evidence="5 8" id="KW-0812">Transmembrane</keyword>
<evidence type="ECO:0000256" key="4">
    <source>
        <dbReference type="ARBA" id="ARBA00022475"/>
    </source>
</evidence>
<keyword evidence="11" id="KW-1185">Reference proteome</keyword>
<accession>A0ABS6IP03</accession>
<comment type="caution">
    <text evidence="10">The sequence shown here is derived from an EMBL/GenBank/DDBJ whole genome shotgun (WGS) entry which is preliminary data.</text>
</comment>
<evidence type="ECO:0000256" key="2">
    <source>
        <dbReference type="ARBA" id="ARBA00007069"/>
    </source>
</evidence>
<dbReference type="PANTHER" id="PTHR43848">
    <property type="entry name" value="PUTRESCINE TRANSPORT SYSTEM PERMEASE PROTEIN POTI"/>
    <property type="match status" value="1"/>
</dbReference>
<feature type="domain" description="ABC transmembrane type-1" evidence="9">
    <location>
        <begin position="51"/>
        <end position="245"/>
    </location>
</feature>
<dbReference type="RefSeq" id="WP_216965794.1">
    <property type="nucleotide sequence ID" value="NZ_JAHOPB010000002.1"/>
</dbReference>
<organism evidence="10 11">
    <name type="scientific">Reyranella humidisoli</name>
    <dbReference type="NCBI Taxonomy" id="2849149"/>
    <lineage>
        <taxon>Bacteria</taxon>
        <taxon>Pseudomonadati</taxon>
        <taxon>Pseudomonadota</taxon>
        <taxon>Alphaproteobacteria</taxon>
        <taxon>Hyphomicrobiales</taxon>
        <taxon>Reyranellaceae</taxon>
        <taxon>Reyranella</taxon>
    </lineage>
</organism>
<dbReference type="PROSITE" id="PS50928">
    <property type="entry name" value="ABC_TM1"/>
    <property type="match status" value="1"/>
</dbReference>
<dbReference type="Pfam" id="PF00528">
    <property type="entry name" value="BPD_transp_1"/>
    <property type="match status" value="1"/>
</dbReference>
<feature type="transmembrane region" description="Helical" evidence="8">
    <location>
        <begin position="53"/>
        <end position="76"/>
    </location>
</feature>
<feature type="transmembrane region" description="Helical" evidence="8">
    <location>
        <begin position="124"/>
        <end position="146"/>
    </location>
</feature>
<evidence type="ECO:0000259" key="9">
    <source>
        <dbReference type="PROSITE" id="PS50928"/>
    </source>
</evidence>
<evidence type="ECO:0000256" key="8">
    <source>
        <dbReference type="RuleBase" id="RU363032"/>
    </source>
</evidence>
<evidence type="ECO:0000256" key="7">
    <source>
        <dbReference type="ARBA" id="ARBA00023136"/>
    </source>
</evidence>
<keyword evidence="7 8" id="KW-0472">Membrane</keyword>
<gene>
    <name evidence="10" type="ORF">KQ910_19885</name>
</gene>
<evidence type="ECO:0000256" key="5">
    <source>
        <dbReference type="ARBA" id="ARBA00022692"/>
    </source>
</evidence>
<keyword evidence="6 8" id="KW-1133">Transmembrane helix</keyword>
<sequence length="253" mass="27285">MLAFGYAFLYLPIALVIVYSFNESRLVTVWSGFSLKWWQALFANEAMLDAAWLSLRIALVSATGAALLGLAAGYALVRAPRFPGRTLFGSLVVAPMVMPEVVMGISMLLLFVGSERLFGGPDRGFLTIAIAHTTFSIAFVAIVVQARLADFDRALEEAAMDLGATPWVTFRTITLPLIAPAIGSGWLLAFTLSLDDLILTQFVAGAQSQTLPMRVYSSVRLGVDPQINVLATIVVTVAACALILSGWLTRRKV</sequence>
<comment type="similarity">
    <text evidence="2">Belongs to the binding-protein-dependent transport system permease family. CysTW subfamily.</text>
</comment>
<feature type="transmembrane region" description="Helical" evidence="8">
    <location>
        <begin position="167"/>
        <end position="189"/>
    </location>
</feature>
<feature type="transmembrane region" description="Helical" evidence="8">
    <location>
        <begin position="88"/>
        <end position="112"/>
    </location>
</feature>
<evidence type="ECO:0000313" key="11">
    <source>
        <dbReference type="Proteomes" id="UP000727907"/>
    </source>
</evidence>
<dbReference type="CDD" id="cd06261">
    <property type="entry name" value="TM_PBP2"/>
    <property type="match status" value="1"/>
</dbReference>
<protein>
    <submittedName>
        <fullName evidence="10">ABC transporter permease subunit</fullName>
    </submittedName>
</protein>
<comment type="subcellular location">
    <subcellularLocation>
        <location evidence="1 8">Cell membrane</location>
        <topology evidence="1 8">Multi-pass membrane protein</topology>
    </subcellularLocation>
</comment>
<feature type="transmembrane region" description="Helical" evidence="8">
    <location>
        <begin position="7"/>
        <end position="33"/>
    </location>
</feature>
<dbReference type="EMBL" id="JAHOPB010000002">
    <property type="protein sequence ID" value="MBU8876043.1"/>
    <property type="molecule type" value="Genomic_DNA"/>
</dbReference>
<proteinExistence type="inferred from homology"/>